<dbReference type="AlphaFoldDB" id="A0A7W9GR84"/>
<feature type="signal peptide" evidence="1">
    <location>
        <begin position="1"/>
        <end position="24"/>
    </location>
</feature>
<keyword evidence="3" id="KW-1185">Reference proteome</keyword>
<evidence type="ECO:0000256" key="1">
    <source>
        <dbReference type="SAM" id="SignalP"/>
    </source>
</evidence>
<dbReference type="EMBL" id="JACHMM010000001">
    <property type="protein sequence ID" value="MBB5788281.1"/>
    <property type="molecule type" value="Genomic_DNA"/>
</dbReference>
<accession>A0A7W9GR84</accession>
<name>A0A7W9GR84_9ACTN</name>
<protein>
    <submittedName>
        <fullName evidence="2">Uncharacterized protein</fullName>
    </submittedName>
</protein>
<organism evidence="2 3">
    <name type="scientific">Jiangella mangrovi</name>
    <dbReference type="NCBI Taxonomy" id="1524084"/>
    <lineage>
        <taxon>Bacteria</taxon>
        <taxon>Bacillati</taxon>
        <taxon>Actinomycetota</taxon>
        <taxon>Actinomycetes</taxon>
        <taxon>Jiangellales</taxon>
        <taxon>Jiangellaceae</taxon>
        <taxon>Jiangella</taxon>
    </lineage>
</organism>
<sequence length="47" mass="4891">MRTRLVRRLAVGAGLLLTALVGIAAPAQAGWEVGSTPDGWEEGGVTW</sequence>
<comment type="caution">
    <text evidence="2">The sequence shown here is derived from an EMBL/GenBank/DDBJ whole genome shotgun (WGS) entry which is preliminary data.</text>
</comment>
<evidence type="ECO:0000313" key="2">
    <source>
        <dbReference type="EMBL" id="MBB5788281.1"/>
    </source>
</evidence>
<keyword evidence="1" id="KW-0732">Signal</keyword>
<proteinExistence type="predicted"/>
<dbReference type="RefSeq" id="WP_184822859.1">
    <property type="nucleotide sequence ID" value="NZ_JACHMM010000001.1"/>
</dbReference>
<gene>
    <name evidence="2" type="ORF">HD601_002856</name>
</gene>
<evidence type="ECO:0000313" key="3">
    <source>
        <dbReference type="Proteomes" id="UP000542813"/>
    </source>
</evidence>
<dbReference type="Proteomes" id="UP000542813">
    <property type="component" value="Unassembled WGS sequence"/>
</dbReference>
<feature type="chain" id="PRO_5039050010" evidence="1">
    <location>
        <begin position="25"/>
        <end position="47"/>
    </location>
</feature>
<reference evidence="2 3" key="1">
    <citation type="submission" date="2020-08" db="EMBL/GenBank/DDBJ databases">
        <title>Sequencing the genomes of 1000 actinobacteria strains.</title>
        <authorList>
            <person name="Klenk H.-P."/>
        </authorList>
    </citation>
    <scope>NUCLEOTIDE SEQUENCE [LARGE SCALE GENOMIC DNA]</scope>
    <source>
        <strain evidence="2 3">DSM 102122</strain>
    </source>
</reference>